<feature type="transmembrane region" description="Helical" evidence="8">
    <location>
        <begin position="132"/>
        <end position="156"/>
    </location>
</feature>
<feature type="domain" description="Integral membrane protein YccS N-terminal" evidence="9">
    <location>
        <begin position="61"/>
        <end position="339"/>
    </location>
</feature>
<evidence type="ECO:0000256" key="5">
    <source>
        <dbReference type="ARBA" id="ARBA00023136"/>
    </source>
</evidence>
<comment type="subcellular location">
    <subcellularLocation>
        <location evidence="1">Cell membrane</location>
        <topology evidence="1">Multi-pass membrane protein</topology>
    </subcellularLocation>
</comment>
<dbReference type="Pfam" id="PF12805">
    <property type="entry name" value="FUSC-like"/>
    <property type="match status" value="1"/>
</dbReference>
<evidence type="ECO:0000313" key="12">
    <source>
        <dbReference type="Proteomes" id="UP001166947"/>
    </source>
</evidence>
<feature type="transmembrane region" description="Helical" evidence="8">
    <location>
        <begin position="12"/>
        <end position="29"/>
    </location>
</feature>
<dbReference type="InterPro" id="IPR049453">
    <property type="entry name" value="Memb_transporter_dom"/>
</dbReference>
<comment type="caution">
    <text evidence="11">The sequence shown here is derived from an EMBL/GenBank/DDBJ whole genome shotgun (WGS) entry which is preliminary data.</text>
</comment>
<feature type="transmembrane region" description="Helical" evidence="8">
    <location>
        <begin position="84"/>
        <end position="103"/>
    </location>
</feature>
<feature type="coiled-coil region" evidence="7">
    <location>
        <begin position="653"/>
        <end position="680"/>
    </location>
</feature>
<evidence type="ECO:0000256" key="4">
    <source>
        <dbReference type="ARBA" id="ARBA00022989"/>
    </source>
</evidence>
<gene>
    <name evidence="11" type="primary">yccS</name>
    <name evidence="11" type="ORF">NXS09_07160</name>
</gene>
<feature type="transmembrane region" description="Helical" evidence="8">
    <location>
        <begin position="35"/>
        <end position="52"/>
    </location>
</feature>
<dbReference type="Pfam" id="PF13515">
    <property type="entry name" value="FUSC_2"/>
    <property type="match status" value="1"/>
</dbReference>
<sequence>MRTPAIDSRIVSTIPVFLTLLCALSLVWYLKNPSITTPLILGIIAGAVVDMDNRISGRLKNIVITMVLFSISSLAAQMAYGTGLLFIFVMTLLTFISTLLGVVGLSYRTFAFGALMVATYTTLLHHPDTAWFVNPLYILSGTLLCSVITLVFYIIFPNRPVQDGMAAAYSALANYLDAKAAFFDPDEADYLEKRQIELAMRNTAIIETFNRCRTALFHRMRGQHRHPRTLRMLHYYFAAQDIHERISSVHVDYRDLSDRLKNTDLIFRIGRLLELQGQACRDIAECLRNDTSYQYSERLARAVQGCRLSLKLYSEQYQGREVHAIQRLLENLFGVDYQLSHLESQEEDTASEKIGIAATETRSLRDAVRTIRSQLNFESAVFRHAVRLSIVMFLTCSVIEIFQYFDGYWVLLTVLLACQPNYSVTKSRINQRIGGTVVGVLVGSLVPYFTPSIETKLWIVLASSTLFFFFRTNKFSFSTFFITVQALTSMSLAGLDVVDLIWARLIDTAIGSVIAWAAVTYLWPDWRYLTLNRTGAKSISSNGNYLHHIISQFQNGSSDDMNYRISRRKAHEAAAALSSTVSDMSSQPRIYGDKLQDGFNLLKISYALIGYISALGAYRNKMANSDDSGFTAEFYSTADKVADILENIALYSVADFQTALNETQNQLAHLQTLVQDDRQNNILWQQISLIAGQLEPCYTAIQNAQTDHDIQPLAATAA</sequence>
<feature type="domain" description="Integral membrane bound transporter" evidence="10">
    <location>
        <begin position="396"/>
        <end position="517"/>
    </location>
</feature>
<dbReference type="InterPro" id="IPR010019">
    <property type="entry name" value="Integral_membrane_YccS"/>
</dbReference>
<reference evidence="11" key="1">
    <citation type="submission" date="2022-08" db="EMBL/GenBank/DDBJ databases">
        <authorList>
            <person name="Volokhov D.V."/>
            <person name="Furtak V.A."/>
            <person name="Zagorodnyaya T.A."/>
        </authorList>
    </citation>
    <scope>NUCLEOTIDE SEQUENCE</scope>
    <source>
        <strain evidence="11">CSL10203-ORH2</strain>
    </source>
</reference>
<feature type="transmembrane region" description="Helical" evidence="8">
    <location>
        <begin position="385"/>
        <end position="402"/>
    </location>
</feature>
<evidence type="ECO:0000256" key="1">
    <source>
        <dbReference type="ARBA" id="ARBA00004651"/>
    </source>
</evidence>
<name>A0ABT2FEX7_9NEIS</name>
<feature type="transmembrane region" description="Helical" evidence="8">
    <location>
        <begin position="432"/>
        <end position="449"/>
    </location>
</feature>
<evidence type="ECO:0000313" key="11">
    <source>
        <dbReference type="EMBL" id="MCS4534078.1"/>
    </source>
</evidence>
<dbReference type="Proteomes" id="UP001166947">
    <property type="component" value="Unassembled WGS sequence"/>
</dbReference>
<dbReference type="InterPro" id="IPR032692">
    <property type="entry name" value="YccS_N"/>
</dbReference>
<evidence type="ECO:0000256" key="7">
    <source>
        <dbReference type="SAM" id="Coils"/>
    </source>
</evidence>
<dbReference type="NCBIfam" id="TIGR01666">
    <property type="entry name" value="YCCS"/>
    <property type="match status" value="1"/>
</dbReference>
<dbReference type="PANTHER" id="PTHR30509">
    <property type="entry name" value="P-HYDROXYBENZOIC ACID EFFLUX PUMP SUBUNIT-RELATED"/>
    <property type="match status" value="1"/>
</dbReference>
<evidence type="ECO:0000256" key="6">
    <source>
        <dbReference type="ARBA" id="ARBA00043993"/>
    </source>
</evidence>
<keyword evidence="2" id="KW-1003">Cell membrane</keyword>
<dbReference type="RefSeq" id="WP_259291869.1">
    <property type="nucleotide sequence ID" value="NZ_JANUXW010000005.1"/>
</dbReference>
<evidence type="ECO:0000259" key="10">
    <source>
        <dbReference type="Pfam" id="PF13515"/>
    </source>
</evidence>
<keyword evidence="5 8" id="KW-0472">Membrane</keyword>
<feature type="transmembrane region" description="Helical" evidence="8">
    <location>
        <begin position="477"/>
        <end position="495"/>
    </location>
</feature>
<evidence type="ECO:0000256" key="3">
    <source>
        <dbReference type="ARBA" id="ARBA00022692"/>
    </source>
</evidence>
<dbReference type="InterPro" id="IPR010020">
    <property type="entry name" value="Integral_membrane_YCCS_YHJK"/>
</dbReference>
<feature type="transmembrane region" description="Helical" evidence="8">
    <location>
        <begin position="59"/>
        <end position="78"/>
    </location>
</feature>
<feature type="transmembrane region" description="Helical" evidence="8">
    <location>
        <begin position="501"/>
        <end position="523"/>
    </location>
</feature>
<dbReference type="EMBL" id="JANUXW010000005">
    <property type="protein sequence ID" value="MCS4534078.1"/>
    <property type="molecule type" value="Genomic_DNA"/>
</dbReference>
<dbReference type="NCBIfam" id="TIGR01667">
    <property type="entry name" value="YCCS_YHFK"/>
    <property type="match status" value="1"/>
</dbReference>
<dbReference type="PANTHER" id="PTHR30509:SF8">
    <property type="entry name" value="INNER MEMBRANE PROTEIN YCCS"/>
    <property type="match status" value="1"/>
</dbReference>
<evidence type="ECO:0000256" key="8">
    <source>
        <dbReference type="SAM" id="Phobius"/>
    </source>
</evidence>
<keyword evidence="12" id="KW-1185">Reference proteome</keyword>
<organism evidence="11 12">
    <name type="scientific">Neisseria montereyensis</name>
    <dbReference type="NCBI Taxonomy" id="2973938"/>
    <lineage>
        <taxon>Bacteria</taxon>
        <taxon>Pseudomonadati</taxon>
        <taxon>Pseudomonadota</taxon>
        <taxon>Betaproteobacteria</taxon>
        <taxon>Neisseriales</taxon>
        <taxon>Neisseriaceae</taxon>
        <taxon>Neisseria</taxon>
    </lineage>
</organism>
<evidence type="ECO:0000256" key="2">
    <source>
        <dbReference type="ARBA" id="ARBA00022475"/>
    </source>
</evidence>
<accession>A0ABT2FEX7</accession>
<keyword evidence="4 8" id="KW-1133">Transmembrane helix</keyword>
<proteinExistence type="inferred from homology"/>
<evidence type="ECO:0000259" key="9">
    <source>
        <dbReference type="Pfam" id="PF12805"/>
    </source>
</evidence>
<keyword evidence="7" id="KW-0175">Coiled coil</keyword>
<reference evidence="11" key="2">
    <citation type="journal article" date="2023" name="Curr. Microbiol.">
        <title>Neisseria montereyensis sp. nov., Isolated from Oropharynx of California Sea Lion (Zalophus californianus): Genomic, Phylogenetic, and Phenotypic Study.</title>
        <authorList>
            <person name="Volokhov D.V."/>
            <person name="Zagorodnyaya T.A."/>
            <person name="Furtak V.A."/>
            <person name="Nattanmai G."/>
            <person name="Randall L."/>
            <person name="Jose S."/>
            <person name="Gao Y."/>
            <person name="Gulland F.M."/>
            <person name="Eisenberg T."/>
            <person name="Delmonte P."/>
            <person name="Blom J."/>
            <person name="Mitchell K.K."/>
        </authorList>
    </citation>
    <scope>NUCLEOTIDE SEQUENCE</scope>
    <source>
        <strain evidence="11">CSL10203-ORH2</strain>
    </source>
</reference>
<keyword evidence="3 8" id="KW-0812">Transmembrane</keyword>
<protein>
    <submittedName>
        <fullName evidence="11">YccS family putative transporter</fullName>
    </submittedName>
</protein>
<comment type="similarity">
    <text evidence="6">Belongs to the YccS/YhfK family.</text>
</comment>